<feature type="compositionally biased region" description="Basic residues" evidence="7">
    <location>
        <begin position="500"/>
        <end position="509"/>
    </location>
</feature>
<evidence type="ECO:0000256" key="2">
    <source>
        <dbReference type="ARBA" id="ARBA00022980"/>
    </source>
</evidence>
<evidence type="ECO:0000256" key="3">
    <source>
        <dbReference type="ARBA" id="ARBA00023274"/>
    </source>
</evidence>
<sequence>MSPPKFSQGPLAFLASVLFLAGQNSIANAQGNNQECYYGKDKLAGSAIVPCRNPDEYGVSPCCQNGDVCLSDLSCWNELYGVTYQYGCTDPTYEDENCPKKGNLDVERSHWVGLIYCADIDNVWACHHPDTCSNCPDMSTWLPGIMSMPPEESGCSQLPTIVQAFAGPESLKPSLWLPDGDISTTYFSHVAENNTDIPVEGYTPAWVTTELLSYNGDDDDDDEGSGGGLSTGAKAGIGAGAAVGVIGILGAAFLLYRHKRKAQAASSEQPGDPGAGQPMMYPGGQDPHYPSGGSAGGFYSPGYKAASPDPSMSTRVSELPSNFPSSISSPNPSTVVVGTPSSVPSQSPYSSYHNAGHNQSPHMQQVPEHGVMGYQQATHNPSALHRREQRAESKSSHVMHFREVDNAISAKSSTISFHLPPAKTCTRAHTFFRFTHLTEFKLVPQSFPEISRLVAAAWENTLNTPTHPQQPQRSLDNDTMPTRLTKTRKHRGHVSAGKGRVGKHRKHPGGRGLAGGQHHHRTNMDKYHPGYFGKVGMRYFHKQANHFWKPTINLDKLWALVPQETRDEYIAGKKQNTAPVLDLLPLGYSKVLGKGRIPEIPIVVRARWVSKLAEKKITEAGGVVELVA</sequence>
<keyword evidence="2 6" id="KW-0689">Ribosomal protein</keyword>
<evidence type="ECO:0000259" key="10">
    <source>
        <dbReference type="Pfam" id="PF00828"/>
    </source>
</evidence>
<dbReference type="InterPro" id="IPR030878">
    <property type="entry name" value="Ribosomal_uL15"/>
</dbReference>
<dbReference type="FunFam" id="3.100.10.10:FF:000002">
    <property type="entry name" value="60S ribosomal protein L27a"/>
    <property type="match status" value="1"/>
</dbReference>
<dbReference type="SUPFAM" id="SSF52080">
    <property type="entry name" value="Ribosomal proteins L15p and L18e"/>
    <property type="match status" value="1"/>
</dbReference>
<dbReference type="GO" id="GO:0003735">
    <property type="term" value="F:structural constituent of ribosome"/>
    <property type="evidence" value="ECO:0007669"/>
    <property type="project" value="InterPro"/>
</dbReference>
<dbReference type="PANTHER" id="PTHR11721:SF3">
    <property type="entry name" value="LARGE RIBOSOMAL SUBUNIT PROTEIN UL15"/>
    <property type="match status" value="1"/>
</dbReference>
<comment type="similarity">
    <text evidence="1 6">Belongs to the universal ribosomal protein uL15 family.</text>
</comment>
<gene>
    <name evidence="11" type="ORF">MKZ38_006651</name>
</gene>
<feature type="signal peptide" evidence="9">
    <location>
        <begin position="1"/>
        <end position="29"/>
    </location>
</feature>
<feature type="region of interest" description="Disordered" evidence="7">
    <location>
        <begin position="264"/>
        <end position="362"/>
    </location>
</feature>
<evidence type="ECO:0000256" key="7">
    <source>
        <dbReference type="SAM" id="MobiDB-lite"/>
    </source>
</evidence>
<proteinExistence type="inferred from homology"/>
<keyword evidence="9" id="KW-0732">Signal</keyword>
<dbReference type="InterPro" id="IPR036227">
    <property type="entry name" value="Ribosomal_uL15/eL18_sf"/>
</dbReference>
<keyword evidence="8" id="KW-0472">Membrane</keyword>
<keyword evidence="8" id="KW-0812">Transmembrane</keyword>
<dbReference type="InterPro" id="IPR021131">
    <property type="entry name" value="Ribosomal_uL15/eL18"/>
</dbReference>
<evidence type="ECO:0000256" key="1">
    <source>
        <dbReference type="ARBA" id="ARBA00007320"/>
    </source>
</evidence>
<keyword evidence="12" id="KW-1185">Reference proteome</keyword>
<dbReference type="PROSITE" id="PS00475">
    <property type="entry name" value="RIBOSOMAL_L15"/>
    <property type="match status" value="1"/>
</dbReference>
<feature type="region of interest" description="Disordered" evidence="7">
    <location>
        <begin position="487"/>
        <end position="522"/>
    </location>
</feature>
<reference evidence="11" key="1">
    <citation type="submission" date="2022-07" db="EMBL/GenBank/DDBJ databases">
        <title>Draft genome sequence of Zalerion maritima ATCC 34329, a (micro)plastics degrading marine fungus.</title>
        <authorList>
            <person name="Paco A."/>
            <person name="Goncalves M.F.M."/>
            <person name="Rocha-Santos T.A.P."/>
            <person name="Alves A."/>
        </authorList>
    </citation>
    <scope>NUCLEOTIDE SEQUENCE</scope>
    <source>
        <strain evidence="11">ATCC 34329</strain>
    </source>
</reference>
<name>A0AAD5WTX0_9PEZI</name>
<evidence type="ECO:0000256" key="4">
    <source>
        <dbReference type="ARBA" id="ARBA00035200"/>
    </source>
</evidence>
<feature type="transmembrane region" description="Helical" evidence="8">
    <location>
        <begin position="235"/>
        <end position="256"/>
    </location>
</feature>
<evidence type="ECO:0000256" key="5">
    <source>
        <dbReference type="ARBA" id="ARBA00080124"/>
    </source>
</evidence>
<evidence type="ECO:0000256" key="9">
    <source>
        <dbReference type="SAM" id="SignalP"/>
    </source>
</evidence>
<evidence type="ECO:0000313" key="12">
    <source>
        <dbReference type="Proteomes" id="UP001201980"/>
    </source>
</evidence>
<dbReference type="Pfam" id="PF00828">
    <property type="entry name" value="Ribosomal_L27A"/>
    <property type="match status" value="1"/>
</dbReference>
<dbReference type="GO" id="GO:0022625">
    <property type="term" value="C:cytosolic large ribosomal subunit"/>
    <property type="evidence" value="ECO:0007669"/>
    <property type="project" value="TreeGrafter"/>
</dbReference>
<dbReference type="AlphaFoldDB" id="A0AAD5WTX0"/>
<dbReference type="InterPro" id="IPR001196">
    <property type="entry name" value="Ribosomal_uL15_CS"/>
</dbReference>
<keyword evidence="8" id="KW-1133">Transmembrane helix</keyword>
<dbReference type="Proteomes" id="UP001201980">
    <property type="component" value="Unassembled WGS sequence"/>
</dbReference>
<feature type="domain" description="Large ribosomal subunit protein uL15/eL18" evidence="10">
    <location>
        <begin position="551"/>
        <end position="625"/>
    </location>
</feature>
<protein>
    <recommendedName>
        <fullName evidence="4">Large ribosomal subunit protein uL15</fullName>
    </recommendedName>
    <alternativeName>
        <fullName evidence="5">L29</fullName>
    </alternativeName>
</protein>
<feature type="compositionally biased region" description="Low complexity" evidence="7">
    <location>
        <begin position="320"/>
        <end position="352"/>
    </location>
</feature>
<dbReference type="GO" id="GO:0006412">
    <property type="term" value="P:translation"/>
    <property type="evidence" value="ECO:0007669"/>
    <property type="project" value="InterPro"/>
</dbReference>
<dbReference type="Gene3D" id="3.100.10.10">
    <property type="match status" value="1"/>
</dbReference>
<evidence type="ECO:0000256" key="8">
    <source>
        <dbReference type="SAM" id="Phobius"/>
    </source>
</evidence>
<feature type="chain" id="PRO_5042048241" description="Large ribosomal subunit protein uL15" evidence="9">
    <location>
        <begin position="30"/>
        <end position="628"/>
    </location>
</feature>
<evidence type="ECO:0000256" key="6">
    <source>
        <dbReference type="RuleBase" id="RU003888"/>
    </source>
</evidence>
<keyword evidence="3 6" id="KW-0687">Ribonucleoprotein</keyword>
<dbReference type="EMBL" id="JAKWBI020000040">
    <property type="protein sequence ID" value="KAJ2904995.1"/>
    <property type="molecule type" value="Genomic_DNA"/>
</dbReference>
<dbReference type="PANTHER" id="PTHR11721">
    <property type="entry name" value="60S RIBOSOMAL PROTEIN L27A"/>
    <property type="match status" value="1"/>
</dbReference>
<dbReference type="HAMAP" id="MF_01341">
    <property type="entry name" value="Ribosomal_uL15"/>
    <property type="match status" value="1"/>
</dbReference>
<accession>A0AAD5WTX0</accession>
<organism evidence="11 12">
    <name type="scientific">Zalerion maritima</name>
    <dbReference type="NCBI Taxonomy" id="339359"/>
    <lineage>
        <taxon>Eukaryota</taxon>
        <taxon>Fungi</taxon>
        <taxon>Dikarya</taxon>
        <taxon>Ascomycota</taxon>
        <taxon>Pezizomycotina</taxon>
        <taxon>Sordariomycetes</taxon>
        <taxon>Lulworthiomycetidae</taxon>
        <taxon>Lulworthiales</taxon>
        <taxon>Lulworthiaceae</taxon>
        <taxon>Zalerion</taxon>
    </lineage>
</organism>
<comment type="caution">
    <text evidence="11">The sequence shown here is derived from an EMBL/GenBank/DDBJ whole genome shotgun (WGS) entry which is preliminary data.</text>
</comment>
<evidence type="ECO:0000313" key="11">
    <source>
        <dbReference type="EMBL" id="KAJ2904995.1"/>
    </source>
</evidence>